<dbReference type="Proteomes" id="UP001156670">
    <property type="component" value="Unassembled WGS sequence"/>
</dbReference>
<evidence type="ECO:0000313" key="3">
    <source>
        <dbReference type="Proteomes" id="UP001156670"/>
    </source>
</evidence>
<dbReference type="RefSeq" id="WP_284321493.1">
    <property type="nucleotide sequence ID" value="NZ_BSOB01000025.1"/>
</dbReference>
<keyword evidence="1" id="KW-0732">Signal</keyword>
<organism evidence="2 3">
    <name type="scientific">Dyella acidisoli</name>
    <dbReference type="NCBI Taxonomy" id="1867834"/>
    <lineage>
        <taxon>Bacteria</taxon>
        <taxon>Pseudomonadati</taxon>
        <taxon>Pseudomonadota</taxon>
        <taxon>Gammaproteobacteria</taxon>
        <taxon>Lysobacterales</taxon>
        <taxon>Rhodanobacteraceae</taxon>
        <taxon>Dyella</taxon>
    </lineage>
</organism>
<gene>
    <name evidence="2" type="ORF">GCM10007901_27430</name>
</gene>
<feature type="signal peptide" evidence="1">
    <location>
        <begin position="1"/>
        <end position="19"/>
    </location>
</feature>
<protein>
    <submittedName>
        <fullName evidence="2">Uncharacterized protein</fullName>
    </submittedName>
</protein>
<comment type="caution">
    <text evidence="2">The sequence shown here is derived from an EMBL/GenBank/DDBJ whole genome shotgun (WGS) entry which is preliminary data.</text>
</comment>
<sequence>MKKLITLAATLILAQSASAKSLNGNVDATFSTENGNVFLTLVNKKTDTPATVTGVDLLIPQKNKKEAQKVVIFSGNNPIGSDTKIPLGTVEKLVSLLYPTASQDQIKAAAPTISDDQAATCTNCRQKIDGIGFHLALTYGSGVSQSILTGSFLHLTQPFSVKTFVLPAPNN</sequence>
<evidence type="ECO:0000256" key="1">
    <source>
        <dbReference type="SAM" id="SignalP"/>
    </source>
</evidence>
<name>A0ABQ5XQX7_9GAMM</name>
<keyword evidence="3" id="KW-1185">Reference proteome</keyword>
<dbReference type="EMBL" id="BSOB01000025">
    <property type="protein sequence ID" value="GLQ93792.1"/>
    <property type="molecule type" value="Genomic_DNA"/>
</dbReference>
<proteinExistence type="predicted"/>
<evidence type="ECO:0000313" key="2">
    <source>
        <dbReference type="EMBL" id="GLQ93792.1"/>
    </source>
</evidence>
<accession>A0ABQ5XQX7</accession>
<feature type="chain" id="PRO_5045709945" evidence="1">
    <location>
        <begin position="20"/>
        <end position="171"/>
    </location>
</feature>
<reference evidence="3" key="1">
    <citation type="journal article" date="2019" name="Int. J. Syst. Evol. Microbiol.">
        <title>The Global Catalogue of Microorganisms (GCM) 10K type strain sequencing project: providing services to taxonomists for standard genome sequencing and annotation.</title>
        <authorList>
            <consortium name="The Broad Institute Genomics Platform"/>
            <consortium name="The Broad Institute Genome Sequencing Center for Infectious Disease"/>
            <person name="Wu L."/>
            <person name="Ma J."/>
        </authorList>
    </citation>
    <scope>NUCLEOTIDE SEQUENCE [LARGE SCALE GENOMIC DNA]</scope>
    <source>
        <strain evidence="3">NBRC 111980</strain>
    </source>
</reference>